<dbReference type="Proteomes" id="UP000789405">
    <property type="component" value="Unassembled WGS sequence"/>
</dbReference>
<dbReference type="EMBL" id="CAJVPY010009223">
    <property type="protein sequence ID" value="CAG8706179.1"/>
    <property type="molecule type" value="Genomic_DNA"/>
</dbReference>
<feature type="domain" description="DUF1023" evidence="1">
    <location>
        <begin position="197"/>
        <end position="346"/>
    </location>
</feature>
<dbReference type="Pfam" id="PF06259">
    <property type="entry name" value="Abhydrolase_8"/>
    <property type="match status" value="1"/>
</dbReference>
<sequence length="434" mass="47312">MKFYHLILLFIYGLVLIFPNIISNLLVDANPLTAPFNDIHTLIRRKSNEKPPSAPSSGANPVQINNWWNGLPSDNQKQIINQFPEYIGSTDGIPTVARDTANRAITEKDLRANYNEFKNNRNLKSYVAVLKKQLIGIHDLQTRLGGKWDVKQNNQIEPRVVTGNIDPKDPTQHLPGEPASDQPYLLGFNMEGTGHFILSIGLPETADNIVTTVPGVGRGVNDVLYQDLSNNDATASKISEILKNSGNINNALIIWDDYDAPVDLPAAFGSSRDNAREAAPALELFQQGLVAIHKGTPPHITVVGHSFGTDVVTETTINGHKLVSDDAILIGSPGVPVDHASQIANNMIPSNTGQNRTPRTRVWASRTGSDPITCLFNDFLRSFALGTDTVSNAFGASIFTSDPQGDHGGYWQGIGLKNMAYIELGNYNSVELTN</sequence>
<gene>
    <name evidence="2" type="ORF">DERYTH_LOCUS13295</name>
</gene>
<keyword evidence="3" id="KW-1185">Reference proteome</keyword>
<protein>
    <submittedName>
        <fullName evidence="2">23017_t:CDS:1</fullName>
    </submittedName>
</protein>
<comment type="caution">
    <text evidence="2">The sequence shown here is derived from an EMBL/GenBank/DDBJ whole genome shotgun (WGS) entry which is preliminary data.</text>
</comment>
<name>A0A9N9HUM3_9GLOM</name>
<dbReference type="InterPro" id="IPR010427">
    <property type="entry name" value="DUF1023"/>
</dbReference>
<dbReference type="AlphaFoldDB" id="A0A9N9HUM3"/>
<evidence type="ECO:0000313" key="2">
    <source>
        <dbReference type="EMBL" id="CAG8706179.1"/>
    </source>
</evidence>
<organism evidence="2 3">
    <name type="scientific">Dentiscutata erythropus</name>
    <dbReference type="NCBI Taxonomy" id="1348616"/>
    <lineage>
        <taxon>Eukaryota</taxon>
        <taxon>Fungi</taxon>
        <taxon>Fungi incertae sedis</taxon>
        <taxon>Mucoromycota</taxon>
        <taxon>Glomeromycotina</taxon>
        <taxon>Glomeromycetes</taxon>
        <taxon>Diversisporales</taxon>
        <taxon>Gigasporaceae</taxon>
        <taxon>Dentiscutata</taxon>
    </lineage>
</organism>
<evidence type="ECO:0000259" key="1">
    <source>
        <dbReference type="Pfam" id="PF06259"/>
    </source>
</evidence>
<proteinExistence type="predicted"/>
<dbReference type="OrthoDB" id="2410502at2759"/>
<reference evidence="2" key="1">
    <citation type="submission" date="2021-06" db="EMBL/GenBank/DDBJ databases">
        <authorList>
            <person name="Kallberg Y."/>
            <person name="Tangrot J."/>
            <person name="Rosling A."/>
        </authorList>
    </citation>
    <scope>NUCLEOTIDE SEQUENCE</scope>
    <source>
        <strain evidence="2">MA453B</strain>
    </source>
</reference>
<accession>A0A9N9HUM3</accession>
<evidence type="ECO:0000313" key="3">
    <source>
        <dbReference type="Proteomes" id="UP000789405"/>
    </source>
</evidence>